<name>A9P0Q3_PICSI</name>
<evidence type="ECO:0000313" key="1">
    <source>
        <dbReference type="EMBL" id="ABK26464.1"/>
    </source>
</evidence>
<dbReference type="AlphaFoldDB" id="A9P0Q3"/>
<proteinExistence type="evidence at transcript level"/>
<protein>
    <submittedName>
        <fullName evidence="1">Uncharacterized protein</fullName>
    </submittedName>
</protein>
<organism evidence="1">
    <name type="scientific">Picea sitchensis</name>
    <name type="common">Sitka spruce</name>
    <name type="synonym">Pinus sitchensis</name>
    <dbReference type="NCBI Taxonomy" id="3332"/>
    <lineage>
        <taxon>Eukaryota</taxon>
        <taxon>Viridiplantae</taxon>
        <taxon>Streptophyta</taxon>
        <taxon>Embryophyta</taxon>
        <taxon>Tracheophyta</taxon>
        <taxon>Spermatophyta</taxon>
        <taxon>Pinopsida</taxon>
        <taxon>Pinidae</taxon>
        <taxon>Conifers I</taxon>
        <taxon>Pinales</taxon>
        <taxon>Pinaceae</taxon>
        <taxon>Picea</taxon>
    </lineage>
</organism>
<dbReference type="EMBL" id="EF087209">
    <property type="protein sequence ID" value="ABK26464.1"/>
    <property type="molecule type" value="mRNA"/>
</dbReference>
<accession>A9P0Q3</accession>
<reference evidence="1" key="1">
    <citation type="journal article" date="2008" name="BMC Genomics">
        <title>A conifer genomics resource of 200,000 spruce (Picea spp.) ESTs and 6,464 high-quality, sequence-finished full-length cDNAs for Sitka spruce (Picea sitchensis).</title>
        <authorList>
            <person name="Ralph S.G."/>
            <person name="Chun H.J."/>
            <person name="Kolosova N."/>
            <person name="Cooper D."/>
            <person name="Oddy C."/>
            <person name="Ritland C.E."/>
            <person name="Kirkpatrick R."/>
            <person name="Moore R."/>
            <person name="Barber S."/>
            <person name="Holt R.A."/>
            <person name="Jones S.J."/>
            <person name="Marra M.A."/>
            <person name="Douglas C.J."/>
            <person name="Ritland K."/>
            <person name="Bohlmann J."/>
        </authorList>
    </citation>
    <scope>NUCLEOTIDE SEQUENCE</scope>
    <source>
        <tissue evidence="1">Green portion of the leader tissue</tissue>
    </source>
</reference>
<sequence length="99" mass="11505">MPNKNRYIKVITESLKSIQNPAVFYPKNALFSAFLPLFSKKRAFFKVLKSARFFLVKSGALKNARFIRFLPFKRRFLLLGSKQGESKECLPFQVHSFPS</sequence>